<dbReference type="Pfam" id="PF09424">
    <property type="entry name" value="YqeY"/>
    <property type="match status" value="1"/>
</dbReference>
<dbReference type="PANTHER" id="PTHR28055">
    <property type="entry name" value="ALTERED INHERITANCE OF MITOCHONDRIA PROTEIN 41, MITOCHONDRIAL"/>
    <property type="match status" value="1"/>
</dbReference>
<dbReference type="Gene3D" id="1.10.1510.10">
    <property type="entry name" value="Uncharacterised protein YqeY/AIM41 PF09424, N-terminal domain"/>
    <property type="match status" value="1"/>
</dbReference>
<evidence type="ECO:0000313" key="2">
    <source>
        <dbReference type="Proteomes" id="UP000178526"/>
    </source>
</evidence>
<dbReference type="InterPro" id="IPR023168">
    <property type="entry name" value="GatB_Yqey_C_2"/>
</dbReference>
<dbReference type="GO" id="GO:0016740">
    <property type="term" value="F:transferase activity"/>
    <property type="evidence" value="ECO:0007669"/>
    <property type="project" value="UniProtKB-KW"/>
</dbReference>
<sequence>MNLKEKLMSELKDSMKQGNKSKVSVIRLLLSSIKNKEIDKMGELSDGDMMTILSQAAKIRREAIEGFEKGNRDDLVKKEKEELEIIGTYLPVQISEERLREIVKEVILEVSATSAKDIGKVMKALMPKIRGQADGKVVNKIVQQALENQQ</sequence>
<evidence type="ECO:0000313" key="1">
    <source>
        <dbReference type="EMBL" id="OGL40269.1"/>
    </source>
</evidence>
<dbReference type="EMBL" id="MGDB01000103">
    <property type="protein sequence ID" value="OGL40269.1"/>
    <property type="molecule type" value="Genomic_DNA"/>
</dbReference>
<dbReference type="InterPro" id="IPR042184">
    <property type="entry name" value="YqeY/Aim41_N"/>
</dbReference>
<protein>
    <submittedName>
        <fullName evidence="1">Glutamyl-tRNA amidotransferase</fullName>
    </submittedName>
</protein>
<proteinExistence type="predicted"/>
<dbReference type="PANTHER" id="PTHR28055:SF1">
    <property type="entry name" value="ALTERED INHERITANCE OF MITOCHONDRIA PROTEIN 41, MITOCHONDRIAL"/>
    <property type="match status" value="1"/>
</dbReference>
<dbReference type="AlphaFoldDB" id="A0A1F7RFF1"/>
<gene>
    <name evidence="1" type="ORF">A2042_02400</name>
</gene>
<keyword evidence="1" id="KW-0808">Transferase</keyword>
<comment type="caution">
    <text evidence="1">The sequence shown here is derived from an EMBL/GenBank/DDBJ whole genome shotgun (WGS) entry which is preliminary data.</text>
</comment>
<dbReference type="Gene3D" id="1.10.10.410">
    <property type="match status" value="1"/>
</dbReference>
<name>A0A1F7RFF1_9BACT</name>
<dbReference type="SUPFAM" id="SSF89095">
    <property type="entry name" value="GatB/YqeY motif"/>
    <property type="match status" value="1"/>
</dbReference>
<dbReference type="InterPro" id="IPR019004">
    <property type="entry name" value="YqeY/Aim41"/>
</dbReference>
<dbReference type="Proteomes" id="UP000178526">
    <property type="component" value="Unassembled WGS sequence"/>
</dbReference>
<accession>A0A1F7RFF1</accession>
<dbReference type="InterPro" id="IPR003789">
    <property type="entry name" value="Asn/Gln_tRNA_amidoTrase-B-like"/>
</dbReference>
<reference evidence="1 2" key="1">
    <citation type="journal article" date="2016" name="Nat. Commun.">
        <title>Thousands of microbial genomes shed light on interconnected biogeochemical processes in an aquifer system.</title>
        <authorList>
            <person name="Anantharaman K."/>
            <person name="Brown C.T."/>
            <person name="Hug L.A."/>
            <person name="Sharon I."/>
            <person name="Castelle C.J."/>
            <person name="Probst A.J."/>
            <person name="Thomas B.C."/>
            <person name="Singh A."/>
            <person name="Wilkins M.J."/>
            <person name="Karaoz U."/>
            <person name="Brodie E.L."/>
            <person name="Williams K.H."/>
            <person name="Hubbard S.S."/>
            <person name="Banfield J.F."/>
        </authorList>
    </citation>
    <scope>NUCLEOTIDE SEQUENCE [LARGE SCALE GENOMIC DNA]</scope>
</reference>
<dbReference type="GO" id="GO:0016884">
    <property type="term" value="F:carbon-nitrogen ligase activity, with glutamine as amido-N-donor"/>
    <property type="evidence" value="ECO:0007669"/>
    <property type="project" value="InterPro"/>
</dbReference>
<organism evidence="1 2">
    <name type="scientific">Candidatus Schekmanbacteria bacterium GWA2_38_11</name>
    <dbReference type="NCBI Taxonomy" id="1817876"/>
    <lineage>
        <taxon>Bacteria</taxon>
        <taxon>Candidatus Schekmaniibacteriota</taxon>
    </lineage>
</organism>